<sequence length="250" mass="28510">MIYQTFAKLYDELFDPQLYADWAAFTRQTVRQPEAPLLELACGTGRLAVQLAKTGFNVTGFDLSEEMLTLADQHAREAAVTLPLIEGNMLDLSELGTYQTVTCYADSLCYLADEAALQTVFEQVAAHLEDDGQFLFDVITPHQTDDIYPGYMFNYRDEDRAFLWSSDEAEEPHAVEHDLTFFTYNPAKDAYDEVSELHHERTYELAVYQRLLQVAGFKKVTVSADFGRNQPDDDTTRWFFVCEKGDGQND</sequence>
<dbReference type="PANTHER" id="PTHR43861">
    <property type="entry name" value="TRANS-ACONITATE 2-METHYLTRANSFERASE-RELATED"/>
    <property type="match status" value="1"/>
</dbReference>
<feature type="domain" description="Methyltransferase" evidence="2">
    <location>
        <begin position="38"/>
        <end position="132"/>
    </location>
</feature>
<dbReference type="EMBL" id="AYYR01000083">
    <property type="protein sequence ID" value="KRM74361.1"/>
    <property type="molecule type" value="Genomic_DNA"/>
</dbReference>
<dbReference type="GO" id="GO:0032259">
    <property type="term" value="P:methylation"/>
    <property type="evidence" value="ECO:0007669"/>
    <property type="project" value="UniProtKB-KW"/>
</dbReference>
<dbReference type="GO" id="GO:0008168">
    <property type="term" value="F:methyltransferase activity"/>
    <property type="evidence" value="ECO:0007669"/>
    <property type="project" value="UniProtKB-KW"/>
</dbReference>
<dbReference type="RefSeq" id="WP_056997243.1">
    <property type="nucleotide sequence ID" value="NZ_AYYR01000083.1"/>
</dbReference>
<dbReference type="Proteomes" id="UP000051845">
    <property type="component" value="Unassembled WGS sequence"/>
</dbReference>
<dbReference type="SUPFAM" id="SSF53335">
    <property type="entry name" value="S-adenosyl-L-methionine-dependent methyltransferases"/>
    <property type="match status" value="1"/>
</dbReference>
<name>A0A0R2BD10_SECCO</name>
<reference evidence="3 4" key="1">
    <citation type="journal article" date="2015" name="Genome Announc.">
        <title>Expanding the biotechnology potential of lactobacilli through comparative genomics of 213 strains and associated genera.</title>
        <authorList>
            <person name="Sun Z."/>
            <person name="Harris H.M."/>
            <person name="McCann A."/>
            <person name="Guo C."/>
            <person name="Argimon S."/>
            <person name="Zhang W."/>
            <person name="Yang X."/>
            <person name="Jeffery I.B."/>
            <person name="Cooney J.C."/>
            <person name="Kagawa T.F."/>
            <person name="Liu W."/>
            <person name="Song Y."/>
            <person name="Salvetti E."/>
            <person name="Wrobel A."/>
            <person name="Rasinkangas P."/>
            <person name="Parkhill J."/>
            <person name="Rea M.C."/>
            <person name="O'Sullivan O."/>
            <person name="Ritari J."/>
            <person name="Douillard F.P."/>
            <person name="Paul Ross R."/>
            <person name="Yang R."/>
            <person name="Briner A.E."/>
            <person name="Felis G.E."/>
            <person name="de Vos W.M."/>
            <person name="Barrangou R."/>
            <person name="Klaenhammer T.R."/>
            <person name="Caufield P.W."/>
            <person name="Cui Y."/>
            <person name="Zhang H."/>
            <person name="O'Toole P.W."/>
        </authorList>
    </citation>
    <scope>NUCLEOTIDE SEQUENCE [LARGE SCALE GENOMIC DNA]</scope>
    <source>
        <strain evidence="3 4">DSM 20515</strain>
    </source>
</reference>
<dbReference type="Pfam" id="PF13649">
    <property type="entry name" value="Methyltransf_25"/>
    <property type="match status" value="1"/>
</dbReference>
<dbReference type="Gene3D" id="2.20.25.110">
    <property type="entry name" value="S-adenosyl-L-methionine-dependent methyltransferases"/>
    <property type="match status" value="1"/>
</dbReference>
<organism evidence="3 4">
    <name type="scientific">Secundilactobacillus collinoides DSM 20515 = JCM 1123</name>
    <dbReference type="NCBI Taxonomy" id="1423733"/>
    <lineage>
        <taxon>Bacteria</taxon>
        <taxon>Bacillati</taxon>
        <taxon>Bacillota</taxon>
        <taxon>Bacilli</taxon>
        <taxon>Lactobacillales</taxon>
        <taxon>Lactobacillaceae</taxon>
        <taxon>Secundilactobacillus</taxon>
    </lineage>
</organism>
<dbReference type="InterPro" id="IPR041698">
    <property type="entry name" value="Methyltransf_25"/>
</dbReference>
<evidence type="ECO:0000313" key="4">
    <source>
        <dbReference type="Proteomes" id="UP000051845"/>
    </source>
</evidence>
<keyword evidence="3" id="KW-0489">Methyltransferase</keyword>
<protein>
    <submittedName>
        <fullName evidence="3">Methyltransferase</fullName>
    </submittedName>
</protein>
<dbReference type="InterPro" id="IPR029063">
    <property type="entry name" value="SAM-dependent_MTases_sf"/>
</dbReference>
<keyword evidence="1 3" id="KW-0808">Transferase</keyword>
<accession>A0A0R2BD10</accession>
<proteinExistence type="predicted"/>
<comment type="caution">
    <text evidence="3">The sequence shown here is derived from an EMBL/GenBank/DDBJ whole genome shotgun (WGS) entry which is preliminary data.</text>
</comment>
<dbReference type="STRING" id="33960.TY91_01405"/>
<evidence type="ECO:0000259" key="2">
    <source>
        <dbReference type="Pfam" id="PF13649"/>
    </source>
</evidence>
<evidence type="ECO:0000256" key="1">
    <source>
        <dbReference type="ARBA" id="ARBA00022679"/>
    </source>
</evidence>
<evidence type="ECO:0000313" key="3">
    <source>
        <dbReference type="EMBL" id="KRM74361.1"/>
    </source>
</evidence>
<dbReference type="PATRIC" id="fig|1423733.4.peg.248"/>
<gene>
    <name evidence="3" type="ORF">FC82_GL000230</name>
</gene>
<dbReference type="Gene3D" id="3.40.50.150">
    <property type="entry name" value="Vaccinia Virus protein VP39"/>
    <property type="match status" value="1"/>
</dbReference>
<dbReference type="CDD" id="cd02440">
    <property type="entry name" value="AdoMet_MTases"/>
    <property type="match status" value="1"/>
</dbReference>
<dbReference type="AlphaFoldDB" id="A0A0R2BD10"/>